<evidence type="ECO:0000313" key="1">
    <source>
        <dbReference type="EMBL" id="KAL0932512.1"/>
    </source>
</evidence>
<comment type="caution">
    <text evidence="1">The sequence shown here is derived from an EMBL/GenBank/DDBJ whole genome shotgun (WGS) entry which is preliminary data.</text>
</comment>
<keyword evidence="2" id="KW-1185">Reference proteome</keyword>
<organism evidence="1 2">
    <name type="scientific">Colletotrichum truncatum</name>
    <name type="common">Anthracnose fungus</name>
    <name type="synonym">Colletotrichum capsici</name>
    <dbReference type="NCBI Taxonomy" id="5467"/>
    <lineage>
        <taxon>Eukaryota</taxon>
        <taxon>Fungi</taxon>
        <taxon>Dikarya</taxon>
        <taxon>Ascomycota</taxon>
        <taxon>Pezizomycotina</taxon>
        <taxon>Sordariomycetes</taxon>
        <taxon>Hypocreomycetidae</taxon>
        <taxon>Glomerellales</taxon>
        <taxon>Glomerellaceae</taxon>
        <taxon>Colletotrichum</taxon>
        <taxon>Colletotrichum truncatum species complex</taxon>
    </lineage>
</organism>
<dbReference type="EMBL" id="VUJX02000008">
    <property type="protein sequence ID" value="KAL0932512.1"/>
    <property type="molecule type" value="Genomic_DNA"/>
</dbReference>
<gene>
    <name evidence="1" type="ORF">CTRU02_211475</name>
</gene>
<reference evidence="1 2" key="1">
    <citation type="journal article" date="2020" name="Phytopathology">
        <title>Genome Sequence Resources of Colletotrichum truncatum, C. plurivorum, C. musicola, and C. sojae: Four Species Pathogenic to Soybean (Glycine max).</title>
        <authorList>
            <person name="Rogerio F."/>
            <person name="Boufleur T.R."/>
            <person name="Ciampi-Guillardi M."/>
            <person name="Sukno S.A."/>
            <person name="Thon M.R."/>
            <person name="Massola Junior N.S."/>
            <person name="Baroncelli R."/>
        </authorList>
    </citation>
    <scope>NUCLEOTIDE SEQUENCE [LARGE SCALE GENOMIC DNA]</scope>
    <source>
        <strain evidence="1 2">CMES1059</strain>
    </source>
</reference>
<name>A0ACC3YL34_COLTU</name>
<sequence length="151" mass="17712">MGIVEKNNKIFVRAGDLTTNEITIEWQQMFKQKKEQYYSVPFFNKDKGDEESVLFIQKDWLDKLKEKKTAGEDFTFVVDETFQYGQDKEKTQRWLVFHDKNRTPYQWRFVASIKQKLGSALAGFAGGIFNKYLPIDIGNIGAYFGDPLRNF</sequence>
<accession>A0ACC3YL34</accession>
<proteinExistence type="predicted"/>
<evidence type="ECO:0000313" key="2">
    <source>
        <dbReference type="Proteomes" id="UP000805649"/>
    </source>
</evidence>
<protein>
    <submittedName>
        <fullName evidence="1">Uncharacterized protein</fullName>
    </submittedName>
</protein>
<dbReference type="Proteomes" id="UP000805649">
    <property type="component" value="Unassembled WGS sequence"/>
</dbReference>